<gene>
    <name evidence="2" type="ORF">KMZ29_19145</name>
</gene>
<organism evidence="2 3">
    <name type="scientific">Bradyrhizobium sediminis</name>
    <dbReference type="NCBI Taxonomy" id="2840469"/>
    <lineage>
        <taxon>Bacteria</taxon>
        <taxon>Pseudomonadati</taxon>
        <taxon>Pseudomonadota</taxon>
        <taxon>Alphaproteobacteria</taxon>
        <taxon>Hyphomicrobiales</taxon>
        <taxon>Nitrobacteraceae</taxon>
        <taxon>Bradyrhizobium</taxon>
    </lineage>
</organism>
<dbReference type="InterPro" id="IPR000073">
    <property type="entry name" value="AB_hydrolase_1"/>
</dbReference>
<dbReference type="RefSeq" id="WP_215620686.1">
    <property type="nucleotide sequence ID" value="NZ_CP076134.1"/>
</dbReference>
<dbReference type="GO" id="GO:0016787">
    <property type="term" value="F:hydrolase activity"/>
    <property type="evidence" value="ECO:0007669"/>
    <property type="project" value="UniProtKB-KW"/>
</dbReference>
<evidence type="ECO:0000313" key="2">
    <source>
        <dbReference type="EMBL" id="QWG11828.1"/>
    </source>
</evidence>
<feature type="domain" description="AB hydrolase-1" evidence="1">
    <location>
        <begin position="98"/>
        <end position="342"/>
    </location>
</feature>
<sequence length="365" mass="41278">MNASAGLNVAGLDLASIPDRIQSEVQRAIQRSIKGVEYISSSGPSLGSTPKDILAVRGTMNLYHYRPVADEIYRVPILIVMATTNRGYILDMVPGQSFIEFLLKRGYDVYMLDWSAPKPEEKSLRMEDYVLDFIPDCVRRVQQDSGETDVTVIGYCFGGVLSLLYGSIFNEGPMKNLICFTTPVDFREMKLLQNFSDKRYFDVDRLIDSAGNVPPEMILSSFEMLRPASRAASQVQLWENIWNDEYVKSYRMFDRWATDTLPLAGEYFRTITRDLMWDNKLYNDAMSVGGRKADISKIKVPILHAVAEHDHIVPYDAAKPLIQKIGSTDKEEVILKGGHVSLVAGANAIKRLWPKLDSWLCERSI</sequence>
<dbReference type="SUPFAM" id="SSF53474">
    <property type="entry name" value="alpha/beta-Hydrolases"/>
    <property type="match status" value="1"/>
</dbReference>
<dbReference type="Gene3D" id="3.40.50.1820">
    <property type="entry name" value="alpha/beta hydrolase"/>
    <property type="match status" value="1"/>
</dbReference>
<name>A0A975NB30_9BRAD</name>
<accession>A0A975NB30</accession>
<dbReference type="Pfam" id="PF00561">
    <property type="entry name" value="Abhydrolase_1"/>
    <property type="match status" value="1"/>
</dbReference>
<evidence type="ECO:0000313" key="3">
    <source>
        <dbReference type="Proteomes" id="UP000680839"/>
    </source>
</evidence>
<dbReference type="EMBL" id="CP076134">
    <property type="protein sequence ID" value="QWG11828.1"/>
    <property type="molecule type" value="Genomic_DNA"/>
</dbReference>
<proteinExistence type="predicted"/>
<dbReference type="PANTHER" id="PTHR36837">
    <property type="entry name" value="POLY(3-HYDROXYALKANOATE) POLYMERASE SUBUNIT PHAC"/>
    <property type="match status" value="1"/>
</dbReference>
<dbReference type="PANTHER" id="PTHR36837:SF2">
    <property type="entry name" value="POLY(3-HYDROXYALKANOATE) POLYMERASE SUBUNIT PHAC"/>
    <property type="match status" value="1"/>
</dbReference>
<protein>
    <submittedName>
        <fullName evidence="2">Alpha/beta fold hydrolase</fullName>
    </submittedName>
</protein>
<dbReference type="InterPro" id="IPR051321">
    <property type="entry name" value="PHA/PHB_synthase"/>
</dbReference>
<dbReference type="InterPro" id="IPR029058">
    <property type="entry name" value="AB_hydrolase_fold"/>
</dbReference>
<reference evidence="2" key="1">
    <citation type="submission" date="2021-06" db="EMBL/GenBank/DDBJ databases">
        <title>Bradyrhizobium sp. S2-20-1 Genome sequencing.</title>
        <authorList>
            <person name="Jin L."/>
        </authorList>
    </citation>
    <scope>NUCLEOTIDE SEQUENCE</scope>
    <source>
        <strain evidence="2">S2-20-1</strain>
    </source>
</reference>
<dbReference type="AlphaFoldDB" id="A0A975NB30"/>
<dbReference type="Proteomes" id="UP000680839">
    <property type="component" value="Chromosome"/>
</dbReference>
<evidence type="ECO:0000259" key="1">
    <source>
        <dbReference type="Pfam" id="PF00561"/>
    </source>
</evidence>
<keyword evidence="2" id="KW-0378">Hydrolase</keyword>